<sequence length="144" mass="15349">MKCNVLSFNRTAKIIRDAETILATTDITSNMICSKCYYLPVTKAFCNCPLNPVAQGLTADTLLLRQKYMPLARSNNNAVPPKAAGSVLVRCFLGPGLLLGCPGKSSGYEDEGGGRRELGGVTFGFCATEGEGEGEGDEDEGVYR</sequence>
<dbReference type="Proteomes" id="UP001237642">
    <property type="component" value="Unassembled WGS sequence"/>
</dbReference>
<dbReference type="EMBL" id="JAUIZM010000003">
    <property type="protein sequence ID" value="KAK1393297.1"/>
    <property type="molecule type" value="Genomic_DNA"/>
</dbReference>
<comment type="caution">
    <text evidence="1">The sequence shown here is derived from an EMBL/GenBank/DDBJ whole genome shotgun (WGS) entry which is preliminary data.</text>
</comment>
<gene>
    <name evidence="1" type="ORF">POM88_012353</name>
</gene>
<name>A0AAD8IZT1_9APIA</name>
<reference evidence="1" key="2">
    <citation type="submission" date="2023-05" db="EMBL/GenBank/DDBJ databases">
        <authorList>
            <person name="Schelkunov M.I."/>
        </authorList>
    </citation>
    <scope>NUCLEOTIDE SEQUENCE</scope>
    <source>
        <strain evidence="1">Hsosn_3</strain>
        <tissue evidence="1">Leaf</tissue>
    </source>
</reference>
<organism evidence="1 2">
    <name type="scientific">Heracleum sosnowskyi</name>
    <dbReference type="NCBI Taxonomy" id="360622"/>
    <lineage>
        <taxon>Eukaryota</taxon>
        <taxon>Viridiplantae</taxon>
        <taxon>Streptophyta</taxon>
        <taxon>Embryophyta</taxon>
        <taxon>Tracheophyta</taxon>
        <taxon>Spermatophyta</taxon>
        <taxon>Magnoliopsida</taxon>
        <taxon>eudicotyledons</taxon>
        <taxon>Gunneridae</taxon>
        <taxon>Pentapetalae</taxon>
        <taxon>asterids</taxon>
        <taxon>campanulids</taxon>
        <taxon>Apiales</taxon>
        <taxon>Apiaceae</taxon>
        <taxon>Apioideae</taxon>
        <taxon>apioid superclade</taxon>
        <taxon>Tordylieae</taxon>
        <taxon>Tordyliinae</taxon>
        <taxon>Heracleum</taxon>
    </lineage>
</organism>
<proteinExistence type="predicted"/>
<protein>
    <submittedName>
        <fullName evidence="1">Uncharacterized protein</fullName>
    </submittedName>
</protein>
<evidence type="ECO:0000313" key="1">
    <source>
        <dbReference type="EMBL" id="KAK1393297.1"/>
    </source>
</evidence>
<keyword evidence="2" id="KW-1185">Reference proteome</keyword>
<accession>A0AAD8IZT1</accession>
<reference evidence="1" key="1">
    <citation type="submission" date="2023-02" db="EMBL/GenBank/DDBJ databases">
        <title>Genome of toxic invasive species Heracleum sosnowskyi carries increased number of genes despite the absence of recent whole-genome duplications.</title>
        <authorList>
            <person name="Schelkunov M."/>
            <person name="Shtratnikova V."/>
            <person name="Makarenko M."/>
            <person name="Klepikova A."/>
            <person name="Omelchenko D."/>
            <person name="Novikova G."/>
            <person name="Obukhova E."/>
            <person name="Bogdanov V."/>
            <person name="Penin A."/>
            <person name="Logacheva M."/>
        </authorList>
    </citation>
    <scope>NUCLEOTIDE SEQUENCE</scope>
    <source>
        <strain evidence="1">Hsosn_3</strain>
        <tissue evidence="1">Leaf</tissue>
    </source>
</reference>
<evidence type="ECO:0000313" key="2">
    <source>
        <dbReference type="Proteomes" id="UP001237642"/>
    </source>
</evidence>
<dbReference type="AlphaFoldDB" id="A0AAD8IZT1"/>